<dbReference type="GeneTree" id="ENSGT00910000147281"/>
<evidence type="ECO:0000313" key="3">
    <source>
        <dbReference type="Proteomes" id="UP000233120"/>
    </source>
</evidence>
<name>A0A2K6AU48_MACNE</name>
<reference evidence="2" key="1">
    <citation type="submission" date="2025-08" db="UniProtKB">
        <authorList>
            <consortium name="Ensembl"/>
        </authorList>
    </citation>
    <scope>IDENTIFICATION</scope>
</reference>
<feature type="transmembrane region" description="Helical" evidence="1">
    <location>
        <begin position="20"/>
        <end position="43"/>
    </location>
</feature>
<keyword evidence="1" id="KW-1133">Transmembrane helix</keyword>
<sequence>MTLTFGKAVRWLPPEPCPSLLYPFLFLEASFLPASHMAVYSFLPTSRKTERNSFLSFTSQSRFKSACFLSLGCLHFEV</sequence>
<dbReference type="OMA" id="HMAVYSF"/>
<proteinExistence type="predicted"/>
<keyword evidence="1" id="KW-0812">Transmembrane</keyword>
<accession>A0A2K6AU48</accession>
<dbReference type="AlphaFoldDB" id="A0A2K6AU48"/>
<keyword evidence="1" id="KW-0472">Membrane</keyword>
<keyword evidence="3" id="KW-1185">Reference proteome</keyword>
<dbReference type="Bgee" id="ENSMNEG00000012447">
    <property type="expression patterns" value="Expressed in cerebellum and 2 other cell types or tissues"/>
</dbReference>
<dbReference type="Ensembl" id="ENSMNET00000013543.1">
    <property type="protein sequence ID" value="ENSMNEP00000002669.1"/>
    <property type="gene ID" value="ENSMNEG00000012447.1"/>
</dbReference>
<evidence type="ECO:0000256" key="1">
    <source>
        <dbReference type="SAM" id="Phobius"/>
    </source>
</evidence>
<protein>
    <submittedName>
        <fullName evidence="2">Uncharacterized protein</fullName>
    </submittedName>
</protein>
<evidence type="ECO:0000313" key="2">
    <source>
        <dbReference type="Ensembl" id="ENSMNEP00000002669.1"/>
    </source>
</evidence>
<reference evidence="2" key="2">
    <citation type="submission" date="2025-09" db="UniProtKB">
        <authorList>
            <consortium name="Ensembl"/>
        </authorList>
    </citation>
    <scope>IDENTIFICATION</scope>
</reference>
<organism evidence="2 3">
    <name type="scientific">Macaca nemestrina</name>
    <name type="common">Pig-tailed macaque</name>
    <dbReference type="NCBI Taxonomy" id="9545"/>
    <lineage>
        <taxon>Eukaryota</taxon>
        <taxon>Metazoa</taxon>
        <taxon>Chordata</taxon>
        <taxon>Craniata</taxon>
        <taxon>Vertebrata</taxon>
        <taxon>Euteleostomi</taxon>
        <taxon>Mammalia</taxon>
        <taxon>Eutheria</taxon>
        <taxon>Euarchontoglires</taxon>
        <taxon>Primates</taxon>
        <taxon>Haplorrhini</taxon>
        <taxon>Catarrhini</taxon>
        <taxon>Cercopithecidae</taxon>
        <taxon>Cercopithecinae</taxon>
        <taxon>Macaca</taxon>
    </lineage>
</organism>
<dbReference type="Proteomes" id="UP000233120">
    <property type="component" value="Unassembled WGS sequence"/>
</dbReference>